<dbReference type="Pfam" id="PF05694">
    <property type="entry name" value="SBP56"/>
    <property type="match status" value="2"/>
</dbReference>
<dbReference type="GO" id="GO:0005829">
    <property type="term" value="C:cytosol"/>
    <property type="evidence" value="ECO:0007669"/>
    <property type="project" value="UniProtKB-SubCell"/>
</dbReference>
<dbReference type="PANTHER" id="PTHR23300:SF0">
    <property type="entry name" value="METHANETHIOL OXIDASE"/>
    <property type="match status" value="1"/>
</dbReference>
<reference evidence="4 5" key="1">
    <citation type="journal article" date="2023" name="J. Hered.">
        <title>Chromosome-level genome of the wood stork (Mycteria americana) provides insight into avian chromosome evolution.</title>
        <authorList>
            <person name="Flamio R. Jr."/>
            <person name="Ramstad K.M."/>
        </authorList>
    </citation>
    <scope>NUCLEOTIDE SEQUENCE [LARGE SCALE GENOMIC DNA]</scope>
    <source>
        <strain evidence="4">JAX WOST 10</strain>
    </source>
</reference>
<evidence type="ECO:0000256" key="2">
    <source>
        <dbReference type="ARBA" id="ARBA00023266"/>
    </source>
</evidence>
<dbReference type="GO" id="GO:0018549">
    <property type="term" value="F:methanethiol oxidase activity"/>
    <property type="evidence" value="ECO:0007669"/>
    <property type="project" value="UniProtKB-UniRule"/>
</dbReference>
<name>A0AAN7RSJ7_MYCAM</name>
<evidence type="ECO:0000313" key="4">
    <source>
        <dbReference type="EMBL" id="KAK4807631.1"/>
    </source>
</evidence>
<keyword evidence="3" id="KW-0007">Acetylation</keyword>
<evidence type="ECO:0000256" key="3">
    <source>
        <dbReference type="RuleBase" id="RU369071"/>
    </source>
</evidence>
<gene>
    <name evidence="4" type="ORF">QYF61_015977</name>
</gene>
<dbReference type="GO" id="GO:0008430">
    <property type="term" value="F:selenium binding"/>
    <property type="evidence" value="ECO:0007669"/>
    <property type="project" value="UniProtKB-UniRule"/>
</dbReference>
<dbReference type="AlphaFoldDB" id="A0AAN7RSJ7"/>
<proteinExistence type="inferred from homology"/>
<organism evidence="4 5">
    <name type="scientific">Mycteria americana</name>
    <name type="common">Wood stork</name>
    <dbReference type="NCBI Taxonomy" id="33587"/>
    <lineage>
        <taxon>Eukaryota</taxon>
        <taxon>Metazoa</taxon>
        <taxon>Chordata</taxon>
        <taxon>Craniata</taxon>
        <taxon>Vertebrata</taxon>
        <taxon>Euteleostomi</taxon>
        <taxon>Archelosauria</taxon>
        <taxon>Archosauria</taxon>
        <taxon>Dinosauria</taxon>
        <taxon>Saurischia</taxon>
        <taxon>Theropoda</taxon>
        <taxon>Coelurosauria</taxon>
        <taxon>Aves</taxon>
        <taxon>Neognathae</taxon>
        <taxon>Neoaves</taxon>
        <taxon>Aequornithes</taxon>
        <taxon>Ciconiiformes</taxon>
        <taxon>Ciconiidae</taxon>
        <taxon>Mycteria</taxon>
    </lineage>
</organism>
<keyword evidence="3" id="KW-0653">Protein transport</keyword>
<comment type="subcellular location">
    <subcellularLocation>
        <location evidence="3">Nucleus</location>
    </subcellularLocation>
    <subcellularLocation>
        <location evidence="3">Cytoplasm</location>
        <location evidence="3">Cytosol</location>
    </subcellularLocation>
    <subcellularLocation>
        <location evidence="3">Membrane</location>
        <topology evidence="3">Peripheral membrane protein</topology>
    </subcellularLocation>
    <text evidence="3">May associate with Golgi membrane. May associate with the membrane of autophagosomes.</text>
</comment>
<keyword evidence="5" id="KW-1185">Reference proteome</keyword>
<dbReference type="SUPFAM" id="SSF75011">
    <property type="entry name" value="3-carboxy-cis,cis-mucoante lactonizing enzyme"/>
    <property type="match status" value="1"/>
</dbReference>
<evidence type="ECO:0000313" key="5">
    <source>
        <dbReference type="Proteomes" id="UP001333110"/>
    </source>
</evidence>
<keyword evidence="3" id="KW-0963">Cytoplasm</keyword>
<comment type="catalytic activity">
    <reaction evidence="3">
        <text>methanethiol + O2 + H2O = hydrogen sulfide + formaldehyde + H2O2 + H(+)</text>
        <dbReference type="Rhea" id="RHEA:11812"/>
        <dbReference type="ChEBI" id="CHEBI:15377"/>
        <dbReference type="ChEBI" id="CHEBI:15378"/>
        <dbReference type="ChEBI" id="CHEBI:15379"/>
        <dbReference type="ChEBI" id="CHEBI:16007"/>
        <dbReference type="ChEBI" id="CHEBI:16240"/>
        <dbReference type="ChEBI" id="CHEBI:16842"/>
        <dbReference type="ChEBI" id="CHEBI:29919"/>
        <dbReference type="EC" id="1.8.3.4"/>
    </reaction>
</comment>
<protein>
    <recommendedName>
        <fullName evidence="3">Methanethiol oxidase</fullName>
        <shortName evidence="3">MTO</shortName>
        <ecNumber evidence="3">1.8.3.4</ecNumber>
    </recommendedName>
    <alternativeName>
        <fullName evidence="3">Selenium-binding protein 1</fullName>
    </alternativeName>
</protein>
<dbReference type="GO" id="GO:0005634">
    <property type="term" value="C:nucleus"/>
    <property type="evidence" value="ECO:0007669"/>
    <property type="project" value="UniProtKB-SubCell"/>
</dbReference>
<keyword evidence="2 3" id="KW-0711">Selenium</keyword>
<evidence type="ECO:0000256" key="1">
    <source>
        <dbReference type="ARBA" id="ARBA00005606"/>
    </source>
</evidence>
<dbReference type="EMBL" id="JAUNZN010000028">
    <property type="protein sequence ID" value="KAK4807631.1"/>
    <property type="molecule type" value="Genomic_DNA"/>
</dbReference>
<comment type="caution">
    <text evidence="4">The sequence shown here is derived from an EMBL/GenBank/DDBJ whole genome shotgun (WGS) entry which is preliminary data.</text>
</comment>
<dbReference type="PANTHER" id="PTHR23300">
    <property type="entry name" value="METHANETHIOL OXIDASE"/>
    <property type="match status" value="1"/>
</dbReference>
<comment type="similarity">
    <text evidence="1 3">Belongs to the selenium-binding protein family.</text>
</comment>
<sequence length="517" mass="57686">MQSSVLRVPHLPGCCERQVLLSVFRNGVPREEVAYVTCTYRETCTDQPDFLATVDLNPRSPCYGQVIHRLPMPNLKDELHSSGWSAGCTCFDNITTKRNKLILPCLISSRIYVVDVGSQCRAPRLCKMIEPVDVFWKCNKGYLNIPRSLPSGDILIANVGDPSGNGKGGFIVLDGENFELKGNWENECETPCTGYDFWYQPRHNVLISSAGFVLKCAGYGFNPDYLKKGVFGRHLNVWNLSCRTLTQCFDLGEDSLPLSVKFLHNPDAAEGYVSCALSGVVYRFYKCEASILPAARGDLGLPKEIWGSREKGGGVWRGQHPDPALDRDNWAVEEVIRIPAKEVTGWIMPKMPAFTVDLIISTDDRYLYLSNWLHGDIRQYELSKTCKPRLVGQVFVGGSILRGGPVAVCRDEELKCQPEPLVIKCKRVYGGPSRMQLSVDGKRLYVTNSFYSTWDKQFYPNVVKEGSVMLQIDVDTEQGGLTVNKNFLVDFGKEPNGPCLAKDIHFACGDSTSDIFA</sequence>
<keyword evidence="3" id="KW-0560">Oxidoreductase</keyword>
<dbReference type="InterPro" id="IPR008826">
    <property type="entry name" value="Se-bd"/>
</dbReference>
<dbReference type="GO" id="GO:0016020">
    <property type="term" value="C:membrane"/>
    <property type="evidence" value="ECO:0007669"/>
    <property type="project" value="UniProtKB-SubCell"/>
</dbReference>
<dbReference type="Proteomes" id="UP001333110">
    <property type="component" value="Unassembled WGS sequence"/>
</dbReference>
<dbReference type="EC" id="1.8.3.4" evidence="3"/>
<accession>A0AAN7RSJ7</accession>
<comment type="function">
    <text evidence="3">Catalyzes the oxidation of methanethiol, an organosulfur compound known to be produced in substantial amounts by gut bacteria. Selenium-binding protein which may be involved in the sensing of reactive xenobiotics in the cytoplasm. May be involved in intra-Golgi protein transport.</text>
</comment>
<dbReference type="GO" id="GO:0015031">
    <property type="term" value="P:protein transport"/>
    <property type="evidence" value="ECO:0007669"/>
    <property type="project" value="UniProtKB-UniRule"/>
</dbReference>
<comment type="pathway">
    <text evidence="3">Organosulfur degradation.</text>
</comment>
<keyword evidence="3" id="KW-0813">Transport</keyword>
<keyword evidence="3" id="KW-0539">Nucleus</keyword>
<keyword evidence="3" id="KW-0472">Membrane</keyword>